<proteinExistence type="predicted"/>
<accession>K1TTL5</accession>
<dbReference type="AlphaFoldDB" id="K1TTL5"/>
<sequence>QIAYQFCTPMVVTRVGGLAEIVPDGRVGVCLPADGRGCCRSNRPHV</sequence>
<evidence type="ECO:0000313" key="1">
    <source>
        <dbReference type="EMBL" id="EKC62656.1"/>
    </source>
</evidence>
<dbReference type="EMBL" id="AJWY01007917">
    <property type="protein sequence ID" value="EKC62656.1"/>
    <property type="molecule type" value="Genomic_DNA"/>
</dbReference>
<reference evidence="1" key="1">
    <citation type="journal article" date="2013" name="Environ. Microbiol.">
        <title>Microbiota from the distal guts of lean and obese adolescents exhibit partial functional redundancy besides clear differences in community structure.</title>
        <authorList>
            <person name="Ferrer M."/>
            <person name="Ruiz A."/>
            <person name="Lanza F."/>
            <person name="Haange S.B."/>
            <person name="Oberbach A."/>
            <person name="Till H."/>
            <person name="Bargiela R."/>
            <person name="Campoy C."/>
            <person name="Segura M.T."/>
            <person name="Richter M."/>
            <person name="von Bergen M."/>
            <person name="Seifert J."/>
            <person name="Suarez A."/>
        </authorList>
    </citation>
    <scope>NUCLEOTIDE SEQUENCE</scope>
</reference>
<feature type="non-terminal residue" evidence="1">
    <location>
        <position position="1"/>
    </location>
</feature>
<name>K1TTL5_9ZZZZ</name>
<protein>
    <submittedName>
        <fullName evidence="1">Uncharacterized protein</fullName>
    </submittedName>
</protein>
<comment type="caution">
    <text evidence="1">The sequence shown here is derived from an EMBL/GenBank/DDBJ whole genome shotgun (WGS) entry which is preliminary data.</text>
</comment>
<gene>
    <name evidence="1" type="ORF">LEA_11730</name>
</gene>
<organism evidence="1">
    <name type="scientific">human gut metagenome</name>
    <dbReference type="NCBI Taxonomy" id="408170"/>
    <lineage>
        <taxon>unclassified sequences</taxon>
        <taxon>metagenomes</taxon>
        <taxon>organismal metagenomes</taxon>
    </lineage>
</organism>
<dbReference type="SUPFAM" id="SSF53756">
    <property type="entry name" value="UDP-Glycosyltransferase/glycogen phosphorylase"/>
    <property type="match status" value="1"/>
</dbReference>